<keyword evidence="1" id="KW-0732">Signal</keyword>
<accession>A0A8K0TIQ3</accession>
<dbReference type="AlphaFoldDB" id="A0A8K0TIQ3"/>
<dbReference type="Proteomes" id="UP000813385">
    <property type="component" value="Unassembled WGS sequence"/>
</dbReference>
<evidence type="ECO:0000313" key="5">
    <source>
        <dbReference type="Proteomes" id="UP000813385"/>
    </source>
</evidence>
<dbReference type="Pfam" id="PF05426">
    <property type="entry name" value="Alginate_lyase"/>
    <property type="match status" value="1"/>
</dbReference>
<comment type="caution">
    <text evidence="4">The sequence shown here is derived from an EMBL/GenBank/DDBJ whole genome shotgun (WGS) entry which is preliminary data.</text>
</comment>
<evidence type="ECO:0000256" key="1">
    <source>
        <dbReference type="ARBA" id="ARBA00022729"/>
    </source>
</evidence>
<dbReference type="EMBL" id="JAGPXD010000002">
    <property type="protein sequence ID" value="KAH7367864.1"/>
    <property type="molecule type" value="Genomic_DNA"/>
</dbReference>
<dbReference type="OrthoDB" id="5302720at2759"/>
<evidence type="ECO:0000259" key="3">
    <source>
        <dbReference type="Pfam" id="PF05426"/>
    </source>
</evidence>
<organism evidence="4 5">
    <name type="scientific">Plectosphaerella cucumerina</name>
    <dbReference type="NCBI Taxonomy" id="40658"/>
    <lineage>
        <taxon>Eukaryota</taxon>
        <taxon>Fungi</taxon>
        <taxon>Dikarya</taxon>
        <taxon>Ascomycota</taxon>
        <taxon>Pezizomycotina</taxon>
        <taxon>Sordariomycetes</taxon>
        <taxon>Hypocreomycetidae</taxon>
        <taxon>Glomerellales</taxon>
        <taxon>Plectosphaerellaceae</taxon>
        <taxon>Plectosphaerella</taxon>
    </lineage>
</organism>
<dbReference type="GO" id="GO:0016829">
    <property type="term" value="F:lyase activity"/>
    <property type="evidence" value="ECO:0007669"/>
    <property type="project" value="UniProtKB-KW"/>
</dbReference>
<keyword evidence="2 4" id="KW-0456">Lyase</keyword>
<name>A0A8K0TIQ3_9PEZI</name>
<sequence>MDTRQRPFVHPGLLHTDEDFHRIRGLVKAAKEPFVRDWVKLDVMADPKYVPKPSPTIWRGRQTEGPDNVADLFRDVARAYVLAVRWKVGGTEEHAKAAANILDAWSSTLKEIRGPSDRFLASGLQGYQIANAAEILRDYPGWKGFDATIDMLVKIFYSMNHEFATLHLNQPDDHYWANWDLANLASMMAIGVVADRRDIFDEAIEYFKHGHGMGAIENAIWTFHKENCTGKILGQGQEAGRDQGHAILDFALLGVIGQQAYSQGLDLWGYLDNRILAGAEYMAKYNVGRDVPFTTYVNSVHGTHTIISPVGRNQFRPIGELIYAHYASVKGLDARWIGEYRDAVVKAGNGSEGGIGSYGPNSGGYDQLGFGTLLFRRED</sequence>
<gene>
    <name evidence="4" type="ORF">B0T11DRAFT_304850</name>
</gene>
<reference evidence="4" key="1">
    <citation type="journal article" date="2021" name="Nat. Commun.">
        <title>Genetic determinants of endophytism in the Arabidopsis root mycobiome.</title>
        <authorList>
            <person name="Mesny F."/>
            <person name="Miyauchi S."/>
            <person name="Thiergart T."/>
            <person name="Pickel B."/>
            <person name="Atanasova L."/>
            <person name="Karlsson M."/>
            <person name="Huettel B."/>
            <person name="Barry K.W."/>
            <person name="Haridas S."/>
            <person name="Chen C."/>
            <person name="Bauer D."/>
            <person name="Andreopoulos W."/>
            <person name="Pangilinan J."/>
            <person name="LaButti K."/>
            <person name="Riley R."/>
            <person name="Lipzen A."/>
            <person name="Clum A."/>
            <person name="Drula E."/>
            <person name="Henrissat B."/>
            <person name="Kohler A."/>
            <person name="Grigoriev I.V."/>
            <person name="Martin F.M."/>
            <person name="Hacquard S."/>
        </authorList>
    </citation>
    <scope>NUCLEOTIDE SEQUENCE</scope>
    <source>
        <strain evidence="4">MPI-CAGE-AT-0016</strain>
    </source>
</reference>
<dbReference type="InterPro" id="IPR008929">
    <property type="entry name" value="Chondroitin_lyas"/>
</dbReference>
<keyword evidence="5" id="KW-1185">Reference proteome</keyword>
<dbReference type="SUPFAM" id="SSF48230">
    <property type="entry name" value="Chondroitin AC/alginate lyase"/>
    <property type="match status" value="1"/>
</dbReference>
<proteinExistence type="predicted"/>
<dbReference type="GO" id="GO:0042597">
    <property type="term" value="C:periplasmic space"/>
    <property type="evidence" value="ECO:0007669"/>
    <property type="project" value="InterPro"/>
</dbReference>
<dbReference type="Gene3D" id="1.50.10.100">
    <property type="entry name" value="Chondroitin AC/alginate lyase"/>
    <property type="match status" value="1"/>
</dbReference>
<evidence type="ECO:0000313" key="4">
    <source>
        <dbReference type="EMBL" id="KAH7367864.1"/>
    </source>
</evidence>
<feature type="domain" description="Alginate lyase" evidence="3">
    <location>
        <begin position="69"/>
        <end position="285"/>
    </location>
</feature>
<evidence type="ECO:0000256" key="2">
    <source>
        <dbReference type="ARBA" id="ARBA00023239"/>
    </source>
</evidence>
<dbReference type="InterPro" id="IPR008397">
    <property type="entry name" value="Alginate_lyase_dom"/>
</dbReference>
<protein>
    <submittedName>
        <fullName evidence="4">Chondroitin AC/alginate lyase</fullName>
    </submittedName>
</protein>